<dbReference type="Proteomes" id="UP000226429">
    <property type="component" value="Unassembled WGS sequence"/>
</dbReference>
<evidence type="ECO:0000313" key="1">
    <source>
        <dbReference type="EMBL" id="RDH39853.1"/>
    </source>
</evidence>
<comment type="caution">
    <text evidence="1">The sequence shown here is derived from an EMBL/GenBank/DDBJ whole genome shotgun (WGS) entry which is preliminary data.</text>
</comment>
<gene>
    <name evidence="1" type="ORF">CFE62_006835</name>
</gene>
<organism evidence="1 2">
    <name type="scientific">Candidatus Aquirickettsiella gammari</name>
    <dbReference type="NCBI Taxonomy" id="2016198"/>
    <lineage>
        <taxon>Bacteria</taxon>
        <taxon>Pseudomonadati</taxon>
        <taxon>Pseudomonadota</taxon>
        <taxon>Gammaproteobacteria</taxon>
        <taxon>Legionellales</taxon>
        <taxon>Coxiellaceae</taxon>
        <taxon>Candidatus Aquirickettsiella</taxon>
    </lineage>
</organism>
<evidence type="ECO:0008006" key="3">
    <source>
        <dbReference type="Google" id="ProtNLM"/>
    </source>
</evidence>
<accession>A0A370CFT9</accession>
<name>A0A370CFT9_9COXI</name>
<reference evidence="1 2" key="1">
    <citation type="journal article" date="2017" name="Int. J. Syst. Evol. Microbiol.">
        <title>Aquarickettsiella crustaci n. gen. n. sp. (Gammaproteobacteria: Legionellales: Coxiellaceae); a bacterial pathogen of the freshwater crustacean: Gammarus fossarum (Malacostraca: Amphipoda).</title>
        <authorList>
            <person name="Bojko J."/>
            <person name="Dunn A.M."/>
            <person name="Stebbing P.D."/>
            <person name="Van Aerle R."/>
            <person name="Bacela-Spychalska K."/>
            <person name="Bean T.P."/>
            <person name="Stentiford G.D."/>
        </authorList>
    </citation>
    <scope>NUCLEOTIDE SEQUENCE [LARGE SCALE GENOMIC DNA]</scope>
    <source>
        <strain evidence="1">RA15029</strain>
    </source>
</reference>
<protein>
    <recommendedName>
        <fullName evidence="3">Ribbon-helix-helix protein, CopG family</fullName>
    </recommendedName>
</protein>
<dbReference type="EMBL" id="NMOS02000032">
    <property type="protein sequence ID" value="RDH39853.1"/>
    <property type="molecule type" value="Genomic_DNA"/>
</dbReference>
<evidence type="ECO:0000313" key="2">
    <source>
        <dbReference type="Proteomes" id="UP000226429"/>
    </source>
</evidence>
<keyword evidence="2" id="KW-1185">Reference proteome</keyword>
<proteinExistence type="predicted"/>
<dbReference type="AlphaFoldDB" id="A0A370CFT9"/>
<reference evidence="1 2" key="2">
    <citation type="journal article" date="2018" name="J. Invertebr. Pathol.">
        <title>'Candidatus Aquirickettsiella gammari' (Gammaproteobacteria: Legionellales: Coxiellaceae): A bacterial pathogen of the freshwater crustacean Gammarus fossarum (Malacostraca: Amphipoda).</title>
        <authorList>
            <person name="Bojko J."/>
            <person name="Dunn A.M."/>
            <person name="Stebbing P.D."/>
            <person name="van Aerle R."/>
            <person name="Bacela-Spychalska K."/>
            <person name="Bean T.P."/>
            <person name="Urrutia A."/>
            <person name="Stentiford G.D."/>
        </authorList>
    </citation>
    <scope>NUCLEOTIDE SEQUENCE [LARGE SCALE GENOMIC DNA]</scope>
    <source>
        <strain evidence="1">RA15029</strain>
    </source>
</reference>
<sequence length="83" mass="9375">MERHALFIRSDQRVKLDNLAAEAKVSIAEIARRAIDAFELHGTQKELELELLAEAVIKSSKQAVKSLKEAHTELRNTLSHLSR</sequence>